<accession>A0ABT0U4I7</accession>
<dbReference type="Pfam" id="PF00534">
    <property type="entry name" value="Glycos_transf_1"/>
    <property type="match status" value="1"/>
</dbReference>
<sequence>MPSKILLSAIRLHEGHSDALGGNFKAVWELYRRVVESQDWEFLLHVDEITYPYFKDCEPHAKLIVEKRPINSILAMELATRRVVQSEQPHLLHKASGQLPLITSGTPMIFGLYDFVYKHVQTPWHKKLYKNISYRQSMKKAVAITSISEFSRQQAIEYFGVSNGKIKTIHLGKTDFADNGSNEIIPCASPYVLSFGHQKHKNVECVIEALSSPLIRHHKFTLLIIGRCPNEAILQSHANQLGVNVVFLGRVSDDQLGNLYRNAVALAFMSHHEGFGLPVVEAMGCGCPVVCSNAFALPEIAGNGAKVLECNDAVGVARELSELLVNDAYRTIRIQSGKDRAKCFSWDKTTEEVLQLYRNILGN</sequence>
<dbReference type="EMBL" id="JAMQBK010000034">
    <property type="protein sequence ID" value="MCM2371589.1"/>
    <property type="molecule type" value="Genomic_DNA"/>
</dbReference>
<feature type="domain" description="Glycosyl transferase family 1" evidence="2">
    <location>
        <begin position="193"/>
        <end position="338"/>
    </location>
</feature>
<evidence type="ECO:0000259" key="3">
    <source>
        <dbReference type="Pfam" id="PF13439"/>
    </source>
</evidence>
<reference evidence="4 5" key="1">
    <citation type="journal article" date="2022" name="Syst. Appl. Microbiol.">
        <title>Rhodopirellula aestuarii sp. nov., a novel member of the genus Rhodopirellula isolated from brackish sediments collected in the Tagus River estuary, Portugal.</title>
        <authorList>
            <person name="Vitorino I.R."/>
            <person name="Klimek D."/>
            <person name="Calusinska M."/>
            <person name="Lobo-da-Cunha A."/>
            <person name="Vasconcelos V."/>
            <person name="Lage O.M."/>
        </authorList>
    </citation>
    <scope>NUCLEOTIDE SEQUENCE [LARGE SCALE GENOMIC DNA]</scope>
    <source>
        <strain evidence="4 5">ICT_H3.1</strain>
    </source>
</reference>
<dbReference type="SUPFAM" id="SSF53756">
    <property type="entry name" value="UDP-Glycosyltransferase/glycogen phosphorylase"/>
    <property type="match status" value="1"/>
</dbReference>
<dbReference type="Gene3D" id="3.40.50.2000">
    <property type="entry name" value="Glycogen Phosphorylase B"/>
    <property type="match status" value="2"/>
</dbReference>
<feature type="domain" description="Glycosyltransferase subfamily 4-like N-terminal" evidence="3">
    <location>
        <begin position="62"/>
        <end position="172"/>
    </location>
</feature>
<proteinExistence type="predicted"/>
<keyword evidence="5" id="KW-1185">Reference proteome</keyword>
<evidence type="ECO:0000313" key="5">
    <source>
        <dbReference type="Proteomes" id="UP001202961"/>
    </source>
</evidence>
<comment type="caution">
    <text evidence="4">The sequence shown here is derived from an EMBL/GenBank/DDBJ whole genome shotgun (WGS) entry which is preliminary data.</text>
</comment>
<evidence type="ECO:0000256" key="1">
    <source>
        <dbReference type="ARBA" id="ARBA00022679"/>
    </source>
</evidence>
<dbReference type="Proteomes" id="UP001202961">
    <property type="component" value="Unassembled WGS sequence"/>
</dbReference>
<organism evidence="4 5">
    <name type="scientific">Aporhodopirellula aestuarii</name>
    <dbReference type="NCBI Taxonomy" id="2950107"/>
    <lineage>
        <taxon>Bacteria</taxon>
        <taxon>Pseudomonadati</taxon>
        <taxon>Planctomycetota</taxon>
        <taxon>Planctomycetia</taxon>
        <taxon>Pirellulales</taxon>
        <taxon>Pirellulaceae</taxon>
        <taxon>Aporhodopirellula</taxon>
    </lineage>
</organism>
<dbReference type="CDD" id="cd03809">
    <property type="entry name" value="GT4_MtfB-like"/>
    <property type="match status" value="1"/>
</dbReference>
<protein>
    <submittedName>
        <fullName evidence="4">Glycosyltransferase family 4 protein</fullName>
    </submittedName>
</protein>
<name>A0ABT0U4I7_9BACT</name>
<evidence type="ECO:0000259" key="2">
    <source>
        <dbReference type="Pfam" id="PF00534"/>
    </source>
</evidence>
<dbReference type="Pfam" id="PF13439">
    <property type="entry name" value="Glyco_transf_4"/>
    <property type="match status" value="1"/>
</dbReference>
<gene>
    <name evidence="4" type="ORF">NB063_13340</name>
</gene>
<dbReference type="PANTHER" id="PTHR46401">
    <property type="entry name" value="GLYCOSYLTRANSFERASE WBBK-RELATED"/>
    <property type="match status" value="1"/>
</dbReference>
<evidence type="ECO:0000313" key="4">
    <source>
        <dbReference type="EMBL" id="MCM2371589.1"/>
    </source>
</evidence>
<dbReference type="PANTHER" id="PTHR46401:SF2">
    <property type="entry name" value="GLYCOSYLTRANSFERASE WBBK-RELATED"/>
    <property type="match status" value="1"/>
</dbReference>
<dbReference type="InterPro" id="IPR028098">
    <property type="entry name" value="Glyco_trans_4-like_N"/>
</dbReference>
<dbReference type="RefSeq" id="WP_250929224.1">
    <property type="nucleotide sequence ID" value="NZ_JAMQBK010000034.1"/>
</dbReference>
<dbReference type="InterPro" id="IPR001296">
    <property type="entry name" value="Glyco_trans_1"/>
</dbReference>
<keyword evidence="1" id="KW-0808">Transferase</keyword>